<dbReference type="Gene3D" id="3.40.1190.20">
    <property type="match status" value="1"/>
</dbReference>
<evidence type="ECO:0000256" key="2">
    <source>
        <dbReference type="ARBA" id="ARBA00022679"/>
    </source>
</evidence>
<protein>
    <submittedName>
        <fullName evidence="5">Sugar kinase</fullName>
    </submittedName>
</protein>
<keyword evidence="6" id="KW-1185">Reference proteome</keyword>
<organism evidence="5 6">
    <name type="scientific">Catenovulum sediminis</name>
    <dbReference type="NCBI Taxonomy" id="1740262"/>
    <lineage>
        <taxon>Bacteria</taxon>
        <taxon>Pseudomonadati</taxon>
        <taxon>Pseudomonadota</taxon>
        <taxon>Gammaproteobacteria</taxon>
        <taxon>Alteromonadales</taxon>
        <taxon>Alteromonadaceae</taxon>
        <taxon>Catenovulum</taxon>
    </lineage>
</organism>
<dbReference type="InterPro" id="IPR029056">
    <property type="entry name" value="Ribokinase-like"/>
</dbReference>
<evidence type="ECO:0000259" key="4">
    <source>
        <dbReference type="Pfam" id="PF00294"/>
    </source>
</evidence>
<accession>A0ABV1RL56</accession>
<evidence type="ECO:0000256" key="3">
    <source>
        <dbReference type="ARBA" id="ARBA00022777"/>
    </source>
</evidence>
<feature type="domain" description="Carbohydrate kinase PfkB" evidence="4">
    <location>
        <begin position="3"/>
        <end position="299"/>
    </location>
</feature>
<keyword evidence="3 5" id="KW-0418">Kinase</keyword>
<keyword evidence="2" id="KW-0808">Transferase</keyword>
<dbReference type="PANTHER" id="PTHR43085">
    <property type="entry name" value="HEXOKINASE FAMILY MEMBER"/>
    <property type="match status" value="1"/>
</dbReference>
<sequence length="305" mass="33660">MVKVMCLGEAMIELAPASDDNYKQGIAGDTLNMAVYLKRLNSTADVSYVTAVGEDKMSDKLRNFLVNESLNTDLCFQLPQYMPGLYMISIDNSGERSFSYWRDNSAAKRVISAIKQADAIEQLKQADYLFYSGISLAVIQQQDLDDFWSMLEELRAQGVKIAFDPNFRAALWQGRDYQAQYRKALACCDLLLPGIEDLDAIFGCADIESVKTFLQPFNCPEVIVKNGPASVYSAINGEYQEHKVTPVQNVVDTTSAGDSFNGSFLAARLKGKSIADSVQFAAKTAGTVIQHKGAIIPLENLQKLD</sequence>
<gene>
    <name evidence="5" type="ORF">ABS311_16325</name>
</gene>
<dbReference type="PANTHER" id="PTHR43085:SF15">
    <property type="entry name" value="2-DEHYDRO-3-DEOXYGLUCONOKINASE"/>
    <property type="match status" value="1"/>
</dbReference>
<dbReference type="SUPFAM" id="SSF53613">
    <property type="entry name" value="Ribokinase-like"/>
    <property type="match status" value="1"/>
</dbReference>
<evidence type="ECO:0000256" key="1">
    <source>
        <dbReference type="ARBA" id="ARBA00010688"/>
    </source>
</evidence>
<dbReference type="Pfam" id="PF00294">
    <property type="entry name" value="PfkB"/>
    <property type="match status" value="1"/>
</dbReference>
<dbReference type="RefSeq" id="WP_143872585.1">
    <property type="nucleotide sequence ID" value="NZ_CP041660.1"/>
</dbReference>
<evidence type="ECO:0000313" key="6">
    <source>
        <dbReference type="Proteomes" id="UP001467690"/>
    </source>
</evidence>
<proteinExistence type="inferred from homology"/>
<dbReference type="InterPro" id="IPR050306">
    <property type="entry name" value="PfkB_Carbo_kinase"/>
</dbReference>
<name>A0ABV1RL56_9ALTE</name>
<comment type="similarity">
    <text evidence="1">Belongs to the carbohydrate kinase PfkB family.</text>
</comment>
<dbReference type="EMBL" id="JBELOE010000265">
    <property type="protein sequence ID" value="MER2493445.1"/>
    <property type="molecule type" value="Genomic_DNA"/>
</dbReference>
<comment type="caution">
    <text evidence="5">The sequence shown here is derived from an EMBL/GenBank/DDBJ whole genome shotgun (WGS) entry which is preliminary data.</text>
</comment>
<dbReference type="CDD" id="cd01166">
    <property type="entry name" value="KdgK"/>
    <property type="match status" value="1"/>
</dbReference>
<evidence type="ECO:0000313" key="5">
    <source>
        <dbReference type="EMBL" id="MER2493445.1"/>
    </source>
</evidence>
<dbReference type="Proteomes" id="UP001467690">
    <property type="component" value="Unassembled WGS sequence"/>
</dbReference>
<dbReference type="InterPro" id="IPR011611">
    <property type="entry name" value="PfkB_dom"/>
</dbReference>
<reference evidence="5 6" key="1">
    <citation type="submission" date="2024-06" db="EMBL/GenBank/DDBJ databases">
        <authorList>
            <person name="Chen R.Y."/>
        </authorList>
    </citation>
    <scope>NUCLEOTIDE SEQUENCE [LARGE SCALE GENOMIC DNA]</scope>
    <source>
        <strain evidence="5 6">D2</strain>
    </source>
</reference>
<dbReference type="GO" id="GO:0016301">
    <property type="term" value="F:kinase activity"/>
    <property type="evidence" value="ECO:0007669"/>
    <property type="project" value="UniProtKB-KW"/>
</dbReference>